<comment type="similarity">
    <text evidence="2">Belongs to the 'phage' integrase family.</text>
</comment>
<dbReference type="Pfam" id="PF14659">
    <property type="entry name" value="Phage_int_SAM_3"/>
    <property type="match status" value="1"/>
</dbReference>
<dbReference type="EMBL" id="JAXQPW010000004">
    <property type="protein sequence ID" value="MDZ5662366.1"/>
    <property type="molecule type" value="Genomic_DNA"/>
</dbReference>
<evidence type="ECO:0000313" key="10">
    <source>
        <dbReference type="EMBL" id="MDZ5662366.1"/>
    </source>
</evidence>
<dbReference type="InterPro" id="IPR050090">
    <property type="entry name" value="Tyrosine_recombinase_XerCD"/>
</dbReference>
<evidence type="ECO:0000256" key="3">
    <source>
        <dbReference type="ARBA" id="ARBA00022908"/>
    </source>
</evidence>
<dbReference type="Proteomes" id="UP001291999">
    <property type="component" value="Unassembled WGS sequence"/>
</dbReference>
<name>A0ABU5KBV0_9ACTN</name>
<accession>A0ABU5KBV0</accession>
<comment type="caution">
    <text evidence="10">The sequence shown here is derived from an EMBL/GenBank/DDBJ whole genome shotgun (WGS) entry which is preliminary data.</text>
</comment>
<evidence type="ECO:0000256" key="4">
    <source>
        <dbReference type="ARBA" id="ARBA00023002"/>
    </source>
</evidence>
<dbReference type="RefSeq" id="WP_322424452.1">
    <property type="nucleotide sequence ID" value="NZ_JAXQPW010000004.1"/>
</dbReference>
<evidence type="ECO:0000256" key="1">
    <source>
        <dbReference type="ARBA" id="ARBA00006382"/>
    </source>
</evidence>
<dbReference type="Gene3D" id="1.10.443.10">
    <property type="entry name" value="Intergrase catalytic core"/>
    <property type="match status" value="1"/>
</dbReference>
<dbReference type="InterPro" id="IPR010998">
    <property type="entry name" value="Integrase_recombinase_N"/>
</dbReference>
<dbReference type="InterPro" id="IPR002104">
    <property type="entry name" value="Integrase_catalytic"/>
</dbReference>
<keyword evidence="11" id="KW-1185">Reference proteome</keyword>
<dbReference type="PROSITE" id="PS51898">
    <property type="entry name" value="TYR_RECOMBINASE"/>
    <property type="match status" value="1"/>
</dbReference>
<dbReference type="InterPro" id="IPR004107">
    <property type="entry name" value="Integrase_SAM-like_N"/>
</dbReference>
<dbReference type="Gene3D" id="1.10.150.130">
    <property type="match status" value="1"/>
</dbReference>
<dbReference type="PANTHER" id="PTHR30349">
    <property type="entry name" value="PHAGE INTEGRASE-RELATED"/>
    <property type="match status" value="1"/>
</dbReference>
<keyword evidence="3" id="KW-0229">DNA integration</keyword>
<dbReference type="PANTHER" id="PTHR30349:SF41">
    <property type="entry name" value="INTEGRASE_RECOMBINASE PROTEIN MJ0367-RELATED"/>
    <property type="match status" value="1"/>
</dbReference>
<keyword evidence="5 7" id="KW-0238">DNA-binding</keyword>
<comment type="similarity">
    <text evidence="1">Belongs to the Glu/Leu/Phe/Val dehydrogenases family.</text>
</comment>
<keyword evidence="4" id="KW-0560">Oxidoreductase</keyword>
<dbReference type="InterPro" id="IPR011010">
    <property type="entry name" value="DNA_brk_join_enz"/>
</dbReference>
<evidence type="ECO:0000256" key="5">
    <source>
        <dbReference type="ARBA" id="ARBA00023125"/>
    </source>
</evidence>
<dbReference type="Pfam" id="PF00589">
    <property type="entry name" value="Phage_integrase"/>
    <property type="match status" value="1"/>
</dbReference>
<organism evidence="10 11">
    <name type="scientific">Nocardioides renjunii</name>
    <dbReference type="NCBI Taxonomy" id="3095075"/>
    <lineage>
        <taxon>Bacteria</taxon>
        <taxon>Bacillati</taxon>
        <taxon>Actinomycetota</taxon>
        <taxon>Actinomycetes</taxon>
        <taxon>Propionibacteriales</taxon>
        <taxon>Nocardioidaceae</taxon>
        <taxon>Nocardioides</taxon>
    </lineage>
</organism>
<feature type="domain" description="Core-binding (CB)" evidence="9">
    <location>
        <begin position="1"/>
        <end position="87"/>
    </location>
</feature>
<gene>
    <name evidence="10" type="ORF">SFC79_11375</name>
</gene>
<evidence type="ECO:0000259" key="8">
    <source>
        <dbReference type="PROSITE" id="PS51898"/>
    </source>
</evidence>
<dbReference type="InterPro" id="IPR044068">
    <property type="entry name" value="CB"/>
</dbReference>
<keyword evidence="6" id="KW-0233">DNA recombination</keyword>
<dbReference type="PROSITE" id="PS00074">
    <property type="entry name" value="GLFV_DEHYDROGENASE"/>
    <property type="match status" value="1"/>
</dbReference>
<evidence type="ECO:0000259" key="9">
    <source>
        <dbReference type="PROSITE" id="PS51900"/>
    </source>
</evidence>
<reference evidence="10 11" key="1">
    <citation type="submission" date="2023-11" db="EMBL/GenBank/DDBJ databases">
        <title>Novel species in genus Nocardioides.</title>
        <authorList>
            <person name="Zhou H."/>
        </authorList>
    </citation>
    <scope>NUCLEOTIDE SEQUENCE [LARGE SCALE GENOMIC DNA]</scope>
    <source>
        <strain evidence="10 11">S-58</strain>
    </source>
</reference>
<protein>
    <submittedName>
        <fullName evidence="10">Site-specific integrase</fullName>
    </submittedName>
</protein>
<evidence type="ECO:0000256" key="2">
    <source>
        <dbReference type="ARBA" id="ARBA00008857"/>
    </source>
</evidence>
<proteinExistence type="inferred from homology"/>
<dbReference type="SUPFAM" id="SSF56349">
    <property type="entry name" value="DNA breaking-rejoining enzymes"/>
    <property type="match status" value="1"/>
</dbReference>
<dbReference type="InterPro" id="IPR033524">
    <property type="entry name" value="Glu/Leu/Phe/Val_DH_AS"/>
</dbReference>
<feature type="domain" description="Tyr recombinase" evidence="8">
    <location>
        <begin position="107"/>
        <end position="316"/>
    </location>
</feature>
<dbReference type="CDD" id="cd01189">
    <property type="entry name" value="INT_ICEBs1_C_like"/>
    <property type="match status" value="1"/>
</dbReference>
<evidence type="ECO:0000256" key="6">
    <source>
        <dbReference type="ARBA" id="ARBA00023172"/>
    </source>
</evidence>
<evidence type="ECO:0000256" key="7">
    <source>
        <dbReference type="PROSITE-ProRule" id="PRU01248"/>
    </source>
</evidence>
<sequence length="325" mass="36188">MAAWLEVWMNAHAIELKPSTVKTYRDKIRLYLVPAIGHERLQSLSPSRLSIVWRDLHQGGGKGGKPVSPRTVEFARAVLRKAMEDAVVERLIQVNPVVGSKMPKRDGKPKHTTWTGAQLGAFLEHIADHRWRPLWQLAASTGMRRGELAGLTWARVDLDAATVAVETSTTQLGSQRVTTTPKNHERRTIAIDGHMVTTLRAWRTQQAAERLAMGPAYGDAEGLVFTWEDGRPVMPDYITKAFESLQVSLRRRLEAAGEQTLPRLVVHELRHTHATLLLRDGVPAHIVAKRLGHKDPSVTLNVYADVIPDDDTSAVDIFSRAVWGA</sequence>
<dbReference type="InterPro" id="IPR013762">
    <property type="entry name" value="Integrase-like_cat_sf"/>
</dbReference>
<dbReference type="PROSITE" id="PS51900">
    <property type="entry name" value="CB"/>
    <property type="match status" value="1"/>
</dbReference>
<evidence type="ECO:0000313" key="11">
    <source>
        <dbReference type="Proteomes" id="UP001291999"/>
    </source>
</evidence>